<keyword evidence="4" id="KW-1185">Reference proteome</keyword>
<feature type="compositionally biased region" description="Basic and acidic residues" evidence="2">
    <location>
        <begin position="182"/>
        <end position="199"/>
    </location>
</feature>
<evidence type="ECO:0000256" key="2">
    <source>
        <dbReference type="SAM" id="MobiDB-lite"/>
    </source>
</evidence>
<protein>
    <submittedName>
        <fullName evidence="3">Uncharacterized protein</fullName>
    </submittedName>
</protein>
<dbReference type="Proteomes" id="UP000283269">
    <property type="component" value="Unassembled WGS sequence"/>
</dbReference>
<evidence type="ECO:0000313" key="4">
    <source>
        <dbReference type="Proteomes" id="UP000283269"/>
    </source>
</evidence>
<sequence>MRATHLIELPLLHSRFLYTLDMLDVHAWENMELHGELEAMRRNVRVCEEESEQVQREQDELREEVERLVETVQVEHDYKKWPVSRMPLSSLADKGPGIAVHQSTPPYSHRSTSCSHSHPSSHEHITPYAHQLTYLLSTWLSHEKAAYARTHAYVAVLEARIAKWEAELEGCVCMRGMPAGEQETRREREKREEEGDGQRCMEKTGMRVVGMSGVVMVLALVMVRRMGGDGEGQETQRQTEEETEEEQNITMLDTTVAQSRMLERKITGLSERLSNARAESVPVPVSGSGSAPKSASSSSSTTANVKKAKARFRSQAKPTVMIPTDLLCSGSCMPPPLVPPPAVSLLPPLTVPPAPAPSRARTTLAPAPTPPKSLRTLERKISELGGQVDMLA</sequence>
<feature type="compositionally biased region" description="Low complexity" evidence="2">
    <location>
        <begin position="108"/>
        <end position="118"/>
    </location>
</feature>
<accession>A0A409XA38</accession>
<organism evidence="3 4">
    <name type="scientific">Psilocybe cyanescens</name>
    <dbReference type="NCBI Taxonomy" id="93625"/>
    <lineage>
        <taxon>Eukaryota</taxon>
        <taxon>Fungi</taxon>
        <taxon>Dikarya</taxon>
        <taxon>Basidiomycota</taxon>
        <taxon>Agaricomycotina</taxon>
        <taxon>Agaricomycetes</taxon>
        <taxon>Agaricomycetidae</taxon>
        <taxon>Agaricales</taxon>
        <taxon>Agaricineae</taxon>
        <taxon>Strophariaceae</taxon>
        <taxon>Psilocybe</taxon>
    </lineage>
</organism>
<feature type="region of interest" description="Disordered" evidence="2">
    <location>
        <begin position="354"/>
        <end position="373"/>
    </location>
</feature>
<name>A0A409XA38_PSICY</name>
<dbReference type="InParanoid" id="A0A409XA38"/>
<evidence type="ECO:0000313" key="3">
    <source>
        <dbReference type="EMBL" id="PPQ87590.1"/>
    </source>
</evidence>
<gene>
    <name evidence="3" type="ORF">CVT25_006078</name>
</gene>
<evidence type="ECO:0000256" key="1">
    <source>
        <dbReference type="SAM" id="Coils"/>
    </source>
</evidence>
<feature type="region of interest" description="Disordered" evidence="2">
    <location>
        <begin position="103"/>
        <end position="122"/>
    </location>
</feature>
<proteinExistence type="predicted"/>
<dbReference type="EMBL" id="NHYD01002249">
    <property type="protein sequence ID" value="PPQ87590.1"/>
    <property type="molecule type" value="Genomic_DNA"/>
</dbReference>
<comment type="caution">
    <text evidence="3">The sequence shown here is derived from an EMBL/GenBank/DDBJ whole genome shotgun (WGS) entry which is preliminary data.</text>
</comment>
<dbReference type="AlphaFoldDB" id="A0A409XA38"/>
<feature type="region of interest" description="Disordered" evidence="2">
    <location>
        <begin position="180"/>
        <end position="199"/>
    </location>
</feature>
<keyword evidence="1" id="KW-0175">Coiled coil</keyword>
<feature type="compositionally biased region" description="Low complexity" evidence="2">
    <location>
        <begin position="280"/>
        <end position="305"/>
    </location>
</feature>
<feature type="coiled-coil region" evidence="1">
    <location>
        <begin position="30"/>
        <end position="71"/>
    </location>
</feature>
<feature type="compositionally biased region" description="Low complexity" evidence="2">
    <location>
        <begin position="357"/>
        <end position="366"/>
    </location>
</feature>
<feature type="region of interest" description="Disordered" evidence="2">
    <location>
        <begin position="228"/>
        <end position="248"/>
    </location>
</feature>
<feature type="region of interest" description="Disordered" evidence="2">
    <location>
        <begin position="273"/>
        <end position="311"/>
    </location>
</feature>
<reference evidence="3 4" key="1">
    <citation type="journal article" date="2018" name="Evol. Lett.">
        <title>Horizontal gene cluster transfer increased hallucinogenic mushroom diversity.</title>
        <authorList>
            <person name="Reynolds H.T."/>
            <person name="Vijayakumar V."/>
            <person name="Gluck-Thaler E."/>
            <person name="Korotkin H.B."/>
            <person name="Matheny P.B."/>
            <person name="Slot J.C."/>
        </authorList>
    </citation>
    <scope>NUCLEOTIDE SEQUENCE [LARGE SCALE GENOMIC DNA]</scope>
    <source>
        <strain evidence="3 4">2631</strain>
    </source>
</reference>